<feature type="binding site" evidence="5">
    <location>
        <position position="281"/>
    </location>
    <ligand>
        <name>N(2)-acetyl-L-ornithine</name>
        <dbReference type="ChEBI" id="CHEBI:57805"/>
    </ligand>
</feature>
<dbReference type="InterPro" id="IPR049704">
    <property type="entry name" value="Aminotrans_3_PPA_site"/>
</dbReference>
<dbReference type="SUPFAM" id="SSF53383">
    <property type="entry name" value="PLP-dependent transferases"/>
    <property type="match status" value="1"/>
</dbReference>
<dbReference type="PANTHER" id="PTHR11986">
    <property type="entry name" value="AMINOTRANSFERASE CLASS III"/>
    <property type="match status" value="1"/>
</dbReference>
<comment type="subunit">
    <text evidence="5">Homodimer.</text>
</comment>
<dbReference type="GO" id="GO:0006526">
    <property type="term" value="P:L-arginine biosynthetic process"/>
    <property type="evidence" value="ECO:0007669"/>
    <property type="project" value="UniProtKB-UniRule"/>
</dbReference>
<evidence type="ECO:0000313" key="6">
    <source>
        <dbReference type="EMBL" id="XBS54337.1"/>
    </source>
</evidence>
<evidence type="ECO:0000256" key="2">
    <source>
        <dbReference type="ARBA" id="ARBA00022605"/>
    </source>
</evidence>
<dbReference type="Gene3D" id="3.90.1150.10">
    <property type="entry name" value="Aspartate Aminotransferase, domain 1"/>
    <property type="match status" value="1"/>
</dbReference>
<feature type="binding site" evidence="5">
    <location>
        <position position="142"/>
    </location>
    <ligand>
        <name>N(2)-acetyl-L-ornithine</name>
        <dbReference type="ChEBI" id="CHEBI:57805"/>
    </ligand>
</feature>
<feature type="binding site" evidence="5">
    <location>
        <position position="139"/>
    </location>
    <ligand>
        <name>pyridoxal 5'-phosphate</name>
        <dbReference type="ChEBI" id="CHEBI:597326"/>
    </ligand>
</feature>
<name>A0AAU7PPQ6_9FIRM</name>
<accession>A0AAU7PPQ6</accession>
<dbReference type="InterPro" id="IPR015421">
    <property type="entry name" value="PyrdxlP-dep_Trfase_major"/>
</dbReference>
<dbReference type="GO" id="GO:0005737">
    <property type="term" value="C:cytoplasm"/>
    <property type="evidence" value="ECO:0007669"/>
    <property type="project" value="UniProtKB-SubCell"/>
</dbReference>
<dbReference type="AlphaFoldDB" id="A0AAU7PPQ6"/>
<dbReference type="InterPro" id="IPR004636">
    <property type="entry name" value="AcOrn/SuccOrn_fam"/>
</dbReference>
<keyword evidence="2 5" id="KW-0028">Amino-acid biosynthesis</keyword>
<dbReference type="InterPro" id="IPR005814">
    <property type="entry name" value="Aminotrans_3"/>
</dbReference>
<dbReference type="EC" id="2.6.1.11" evidence="5"/>
<comment type="miscellaneous">
    <text evidence="5">May also have succinyldiaminopimelate aminotransferase activity, thus carrying out the corresponding step in lysine biosynthesis.</text>
</comment>
<comment type="catalytic activity">
    <reaction evidence="5">
        <text>N(2)-acetyl-L-ornithine + 2-oxoglutarate = N-acetyl-L-glutamate 5-semialdehyde + L-glutamate</text>
        <dbReference type="Rhea" id="RHEA:18049"/>
        <dbReference type="ChEBI" id="CHEBI:16810"/>
        <dbReference type="ChEBI" id="CHEBI:29123"/>
        <dbReference type="ChEBI" id="CHEBI:29985"/>
        <dbReference type="ChEBI" id="CHEBI:57805"/>
        <dbReference type="EC" id="2.6.1.11"/>
    </reaction>
</comment>
<dbReference type="HAMAP" id="MF_01107">
    <property type="entry name" value="ArgD_aminotrans_3"/>
    <property type="match status" value="1"/>
</dbReference>
<dbReference type="PANTHER" id="PTHR11986:SF79">
    <property type="entry name" value="ACETYLORNITHINE AMINOTRANSFERASE, MITOCHONDRIAL"/>
    <property type="match status" value="1"/>
</dbReference>
<dbReference type="EMBL" id="CP157940">
    <property type="protein sequence ID" value="XBS54337.1"/>
    <property type="molecule type" value="Genomic_DNA"/>
</dbReference>
<dbReference type="InterPro" id="IPR050103">
    <property type="entry name" value="Class-III_PLP-dep_AT"/>
</dbReference>
<dbReference type="NCBIfam" id="TIGR00707">
    <property type="entry name" value="argD"/>
    <property type="match status" value="1"/>
</dbReference>
<feature type="binding site" evidence="5">
    <location>
        <begin position="224"/>
        <end position="227"/>
    </location>
    <ligand>
        <name>pyridoxal 5'-phosphate</name>
        <dbReference type="ChEBI" id="CHEBI:597326"/>
    </ligand>
</feature>
<evidence type="ECO:0000256" key="5">
    <source>
        <dbReference type="HAMAP-Rule" id="MF_01107"/>
    </source>
</evidence>
<keyword evidence="5" id="KW-0963">Cytoplasm</keyword>
<dbReference type="CDD" id="cd00610">
    <property type="entry name" value="OAT_like"/>
    <property type="match status" value="1"/>
</dbReference>
<feature type="binding site" evidence="5">
    <location>
        <begin position="106"/>
        <end position="107"/>
    </location>
    <ligand>
        <name>pyridoxal 5'-phosphate</name>
        <dbReference type="ChEBI" id="CHEBI:597326"/>
    </ligand>
</feature>
<dbReference type="FunFam" id="3.40.640.10:FF:000004">
    <property type="entry name" value="Acetylornithine aminotransferase"/>
    <property type="match status" value="1"/>
</dbReference>
<dbReference type="GO" id="GO:0030170">
    <property type="term" value="F:pyridoxal phosphate binding"/>
    <property type="evidence" value="ECO:0007669"/>
    <property type="project" value="InterPro"/>
</dbReference>
<comment type="pathway">
    <text evidence="5">Amino-acid biosynthesis; L-arginine biosynthesis; N(2)-acetyl-L-ornithine from L-glutamate: step 4/4.</text>
</comment>
<dbReference type="NCBIfam" id="NF002325">
    <property type="entry name" value="PRK01278.1"/>
    <property type="match status" value="1"/>
</dbReference>
<comment type="cofactor">
    <cofactor evidence="5">
        <name>pyridoxal 5'-phosphate</name>
        <dbReference type="ChEBI" id="CHEBI:597326"/>
    </cofactor>
    <text evidence="5">Binds 1 pyridoxal phosphate per subunit.</text>
</comment>
<feature type="binding site" evidence="5">
    <location>
        <position position="282"/>
    </location>
    <ligand>
        <name>pyridoxal 5'-phosphate</name>
        <dbReference type="ChEBI" id="CHEBI:597326"/>
    </ligand>
</feature>
<gene>
    <name evidence="5" type="primary">argD</name>
    <name evidence="6" type="ORF">ABFV83_00705</name>
</gene>
<protein>
    <recommendedName>
        <fullName evidence="5">Acetylornithine aminotransferase</fullName>
        <shortName evidence="5">ACOAT</shortName>
        <ecNumber evidence="5">2.6.1.11</ecNumber>
    </recommendedName>
</protein>
<dbReference type="InterPro" id="IPR015422">
    <property type="entry name" value="PyrdxlP-dep_Trfase_small"/>
</dbReference>
<keyword evidence="4 5" id="KW-0663">Pyridoxal phosphate</keyword>
<dbReference type="Gene3D" id="3.40.640.10">
    <property type="entry name" value="Type I PLP-dependent aspartate aminotransferase-like (Major domain)"/>
    <property type="match status" value="1"/>
</dbReference>
<reference evidence="6" key="1">
    <citation type="submission" date="2024-06" db="EMBL/GenBank/DDBJ databases">
        <title>Lacrimispora cavernae sp. nov., a novel anaerobe isolated from bat guano pile inside a cave.</title>
        <authorList>
            <person name="Miller S.L."/>
            <person name="Lu N."/>
            <person name="King J."/>
            <person name="Sankaranarayanan K."/>
            <person name="Lawson P.A."/>
        </authorList>
    </citation>
    <scope>NUCLEOTIDE SEQUENCE</scope>
    <source>
        <strain evidence="6">BS-2</strain>
    </source>
</reference>
<dbReference type="Pfam" id="PF00202">
    <property type="entry name" value="Aminotran_3"/>
    <property type="match status" value="1"/>
</dbReference>
<feature type="modified residue" description="N6-(pyridoxal phosphate)lysine" evidence="5">
    <location>
        <position position="253"/>
    </location>
</feature>
<dbReference type="InterPro" id="IPR015424">
    <property type="entry name" value="PyrdxlP-dep_Trfase"/>
</dbReference>
<keyword evidence="1 5" id="KW-0032">Aminotransferase</keyword>
<proteinExistence type="inferred from homology"/>
<comment type="similarity">
    <text evidence="5">Belongs to the class-III pyridoxal-phosphate-dependent aminotransferase family. ArgD subfamily.</text>
</comment>
<dbReference type="PROSITE" id="PS00600">
    <property type="entry name" value="AA_TRANSFER_CLASS_3"/>
    <property type="match status" value="1"/>
</dbReference>
<dbReference type="PIRSF" id="PIRSF000521">
    <property type="entry name" value="Transaminase_4ab_Lys_Orn"/>
    <property type="match status" value="1"/>
</dbReference>
<evidence type="ECO:0000256" key="3">
    <source>
        <dbReference type="ARBA" id="ARBA00022679"/>
    </source>
</evidence>
<dbReference type="GO" id="GO:0003992">
    <property type="term" value="F:N2-acetyl-L-ornithine:2-oxoglutarate 5-aminotransferase activity"/>
    <property type="evidence" value="ECO:0007669"/>
    <property type="project" value="UniProtKB-UniRule"/>
</dbReference>
<keyword evidence="3 5" id="KW-0808">Transferase</keyword>
<evidence type="ECO:0000256" key="1">
    <source>
        <dbReference type="ARBA" id="ARBA00022576"/>
    </source>
</evidence>
<comment type="subcellular location">
    <subcellularLocation>
        <location evidence="5">Cytoplasm</location>
    </subcellularLocation>
</comment>
<evidence type="ECO:0000256" key="4">
    <source>
        <dbReference type="ARBA" id="ARBA00022898"/>
    </source>
</evidence>
<dbReference type="GO" id="GO:0042802">
    <property type="term" value="F:identical protein binding"/>
    <property type="evidence" value="ECO:0007669"/>
    <property type="project" value="TreeGrafter"/>
</dbReference>
<sequence length="399" mass="43993">MPSKQEYIEKAESELYKTYNRFPVVFDHGDGVRLYDTDGVEYLDFGAGIAVMGLGYNDPEFNEALKAQVDKLLHTSNLFYNVPAVEAGELILKASGMDKVFFTNSGTEAVEGALKIARRYAYNKDGGHDHEIIAMKHSFHGRSFGALSVTGNDHYQEPFKPLLPGIKFADFNDLDSVKELVNHKTCAIIMETVQGEGGIYPARKEFLKGVRALCDDHDMLLILDEIQCGMGRTGEMFAWQKYGVKPDVMTVAKALGNGVPVGAFLAAGKAGAAMSPGDHGTTYGGNPFVTAAVFKVLELFEKRKIVDHVKEMGEYLAKKLDFLGDRYHIITDRRGTGLIQGLEFSVPVASIVSQALTEQKLVLISAGANVIRFVPPLVIEKEHVDEMVKKLEEILKRHS</sequence>
<organism evidence="6">
    <name type="scientific">Lacrimispora sp. BS-2</name>
    <dbReference type="NCBI Taxonomy" id="3151850"/>
    <lineage>
        <taxon>Bacteria</taxon>
        <taxon>Bacillati</taxon>
        <taxon>Bacillota</taxon>
        <taxon>Clostridia</taxon>
        <taxon>Lachnospirales</taxon>
        <taxon>Lachnospiraceae</taxon>
        <taxon>Lacrimispora</taxon>
    </lineage>
</organism>
<dbReference type="RefSeq" id="WP_349946928.1">
    <property type="nucleotide sequence ID" value="NZ_CP157940.1"/>
</dbReference>
<keyword evidence="5" id="KW-0055">Arginine biosynthesis</keyword>